<feature type="compositionally biased region" description="Low complexity" evidence="1">
    <location>
        <begin position="69"/>
        <end position="85"/>
    </location>
</feature>
<dbReference type="STRING" id="1801992.A2Y98_01915"/>
<comment type="caution">
    <text evidence="3">The sequence shown here is derived from an EMBL/GenBank/DDBJ whole genome shotgun (WGS) entry which is preliminary data.</text>
</comment>
<gene>
    <name evidence="3" type="ORF">A2Y98_01915</name>
</gene>
<evidence type="ECO:0000313" key="4">
    <source>
        <dbReference type="Proteomes" id="UP000179099"/>
    </source>
</evidence>
<accession>A0A1G2F6K5</accession>
<evidence type="ECO:0000313" key="3">
    <source>
        <dbReference type="EMBL" id="OGZ33669.1"/>
    </source>
</evidence>
<sequence>MKRRQKKTIILIAVLVIGAIAIFGLNKRFGFLPWGEQNSEFAQGTSSDQSDMYLNPSGATLPSSEPSASQTPQVSPSSNPVSQTPKSILQSVPFFAQAPFGEWDDILFQNACEEASVIMAMHWVAKTSVTKEQAKQEILVLTEFEYKTYGENIDISAEDTIKLFKDYYKYNNVFVRKDIGGAEIKEQLLKGNLVIVPLDGRILKNPFYTPPGPDHHMLVVIGYDGKTNEFITNDVGTRHGEKYRYGFARFEASLIDYPTGNDLPATPGQTAMIVVMPK</sequence>
<dbReference type="Pfam" id="PF13529">
    <property type="entry name" value="Peptidase_C39_2"/>
    <property type="match status" value="1"/>
</dbReference>
<feature type="region of interest" description="Disordered" evidence="1">
    <location>
        <begin position="42"/>
        <end position="85"/>
    </location>
</feature>
<dbReference type="AlphaFoldDB" id="A0A1G2F6K5"/>
<feature type="compositionally biased region" description="Polar residues" evidence="1">
    <location>
        <begin position="42"/>
        <end position="68"/>
    </location>
</feature>
<dbReference type="EMBL" id="MHMW01000028">
    <property type="protein sequence ID" value="OGZ33669.1"/>
    <property type="molecule type" value="Genomic_DNA"/>
</dbReference>
<organism evidence="3 4">
    <name type="scientific">Candidatus Portnoybacteria bacterium RBG_19FT_COMBO_36_7</name>
    <dbReference type="NCBI Taxonomy" id="1801992"/>
    <lineage>
        <taxon>Bacteria</taxon>
        <taxon>Candidatus Portnoyibacteriota</taxon>
    </lineage>
</organism>
<protein>
    <recommendedName>
        <fullName evidence="2">Peptidase C39-like domain-containing protein</fullName>
    </recommendedName>
</protein>
<proteinExistence type="predicted"/>
<dbReference type="InterPro" id="IPR039564">
    <property type="entry name" value="Peptidase_C39-like"/>
</dbReference>
<dbReference type="Gene3D" id="3.90.70.10">
    <property type="entry name" value="Cysteine proteinases"/>
    <property type="match status" value="1"/>
</dbReference>
<feature type="domain" description="Peptidase C39-like" evidence="2">
    <location>
        <begin position="91"/>
        <end position="234"/>
    </location>
</feature>
<dbReference type="Proteomes" id="UP000179099">
    <property type="component" value="Unassembled WGS sequence"/>
</dbReference>
<reference evidence="3 4" key="1">
    <citation type="journal article" date="2016" name="Nat. Commun.">
        <title>Thousands of microbial genomes shed light on interconnected biogeochemical processes in an aquifer system.</title>
        <authorList>
            <person name="Anantharaman K."/>
            <person name="Brown C.T."/>
            <person name="Hug L.A."/>
            <person name="Sharon I."/>
            <person name="Castelle C.J."/>
            <person name="Probst A.J."/>
            <person name="Thomas B.C."/>
            <person name="Singh A."/>
            <person name="Wilkins M.J."/>
            <person name="Karaoz U."/>
            <person name="Brodie E.L."/>
            <person name="Williams K.H."/>
            <person name="Hubbard S.S."/>
            <person name="Banfield J.F."/>
        </authorList>
    </citation>
    <scope>NUCLEOTIDE SEQUENCE [LARGE SCALE GENOMIC DNA]</scope>
</reference>
<name>A0A1G2F6K5_9BACT</name>
<evidence type="ECO:0000256" key="1">
    <source>
        <dbReference type="SAM" id="MobiDB-lite"/>
    </source>
</evidence>
<evidence type="ECO:0000259" key="2">
    <source>
        <dbReference type="Pfam" id="PF13529"/>
    </source>
</evidence>